<evidence type="ECO:0000313" key="1">
    <source>
        <dbReference type="EMBL" id="SFI77900.1"/>
    </source>
</evidence>
<protein>
    <recommendedName>
        <fullName evidence="3">DUF1788 domain-containing protein</fullName>
    </recommendedName>
</protein>
<accession>A0A1I3KZQ2</accession>
<dbReference type="InterPro" id="IPR014858">
    <property type="entry name" value="BrxB"/>
</dbReference>
<reference evidence="2" key="1">
    <citation type="submission" date="2016-10" db="EMBL/GenBank/DDBJ databases">
        <authorList>
            <person name="Varghese N."/>
            <person name="Submissions S."/>
        </authorList>
    </citation>
    <scope>NUCLEOTIDE SEQUENCE [LARGE SCALE GENOMIC DNA]</scope>
    <source>
        <strain evidence="2">DSM 22251</strain>
    </source>
</reference>
<dbReference type="AlphaFoldDB" id="A0A1I3KZQ2"/>
<keyword evidence="2" id="KW-1185">Reference proteome</keyword>
<name>A0A1I3KZQ2_9FLAO</name>
<organism evidence="1 2">
    <name type="scientific">Kaistella treverensis</name>
    <dbReference type="NCBI Taxonomy" id="631455"/>
    <lineage>
        <taxon>Bacteria</taxon>
        <taxon>Pseudomonadati</taxon>
        <taxon>Bacteroidota</taxon>
        <taxon>Flavobacteriia</taxon>
        <taxon>Flavobacteriales</taxon>
        <taxon>Weeksellaceae</taxon>
        <taxon>Chryseobacterium group</taxon>
        <taxon>Kaistella</taxon>
    </lineage>
</organism>
<proteinExistence type="predicted"/>
<evidence type="ECO:0000313" key="2">
    <source>
        <dbReference type="Proteomes" id="UP000242560"/>
    </source>
</evidence>
<dbReference type="EMBL" id="FORQ01000001">
    <property type="protein sequence ID" value="SFI77900.1"/>
    <property type="molecule type" value="Genomic_DNA"/>
</dbReference>
<dbReference type="Pfam" id="PF08747">
    <property type="entry name" value="BrxB"/>
    <property type="match status" value="1"/>
</dbReference>
<sequence>MEDITKKFTHLYHLISSSKFLKKEALGGEIPFFISAYNPIEENEVNSSIKLLKNKLGNTGVSVLEINLYDIVCDILESKGGMERMFEIEKSKTKEKFQNALQSTLNIHLILTPKIKDIIDQNPSNVYFLTGIGLVFPYIRSHNILNNLQNIAKDSPTVIFFPGEYNGNSLNLFGMMKDDNYYRAFNIDVISTNHDH</sequence>
<evidence type="ECO:0008006" key="3">
    <source>
        <dbReference type="Google" id="ProtNLM"/>
    </source>
</evidence>
<gene>
    <name evidence="1" type="ORF">SAMN05421638_1109</name>
</gene>
<dbReference type="RefSeq" id="WP_089819301.1">
    <property type="nucleotide sequence ID" value="NZ_FORQ01000001.1"/>
</dbReference>
<dbReference type="Proteomes" id="UP000242560">
    <property type="component" value="Unassembled WGS sequence"/>
</dbReference>